<keyword evidence="1" id="KW-0812">Transmembrane</keyword>
<keyword evidence="1" id="KW-0472">Membrane</keyword>
<accession>W9QML6</accession>
<dbReference type="AlphaFoldDB" id="W9QML6"/>
<name>W9QML6_9ROSA</name>
<gene>
    <name evidence="2" type="ORF">L484_015792</name>
</gene>
<reference evidence="3" key="1">
    <citation type="submission" date="2013-01" db="EMBL/GenBank/DDBJ databases">
        <title>Draft Genome Sequence of a Mulberry Tree, Morus notabilis C.K. Schneid.</title>
        <authorList>
            <person name="He N."/>
            <person name="Zhao S."/>
        </authorList>
    </citation>
    <scope>NUCLEOTIDE SEQUENCE</scope>
</reference>
<keyword evidence="3" id="KW-1185">Reference proteome</keyword>
<feature type="transmembrane region" description="Helical" evidence="1">
    <location>
        <begin position="15"/>
        <end position="33"/>
    </location>
</feature>
<keyword evidence="1" id="KW-1133">Transmembrane helix</keyword>
<proteinExistence type="predicted"/>
<evidence type="ECO:0000313" key="3">
    <source>
        <dbReference type="Proteomes" id="UP000030645"/>
    </source>
</evidence>
<protein>
    <submittedName>
        <fullName evidence="2">Uncharacterized protein</fullName>
    </submittedName>
</protein>
<evidence type="ECO:0000256" key="1">
    <source>
        <dbReference type="SAM" id="Phobius"/>
    </source>
</evidence>
<dbReference type="Proteomes" id="UP000030645">
    <property type="component" value="Unassembled WGS sequence"/>
</dbReference>
<evidence type="ECO:0000313" key="2">
    <source>
        <dbReference type="EMBL" id="EXB28860.1"/>
    </source>
</evidence>
<sequence length="132" mass="13787">MALYDSKRGLRHSPASIAAIMLVAAVILINANCGGGAAVLMKSNDTYNGCITGREEACLIAEDLELEWLMEYSSHVTRVLAAADPDPATNNAINGGNAACDTGSNGSYTSGTLCRTNANPKHGGRRSVFQRG</sequence>
<organism evidence="2 3">
    <name type="scientific">Morus notabilis</name>
    <dbReference type="NCBI Taxonomy" id="981085"/>
    <lineage>
        <taxon>Eukaryota</taxon>
        <taxon>Viridiplantae</taxon>
        <taxon>Streptophyta</taxon>
        <taxon>Embryophyta</taxon>
        <taxon>Tracheophyta</taxon>
        <taxon>Spermatophyta</taxon>
        <taxon>Magnoliopsida</taxon>
        <taxon>eudicotyledons</taxon>
        <taxon>Gunneridae</taxon>
        <taxon>Pentapetalae</taxon>
        <taxon>rosids</taxon>
        <taxon>fabids</taxon>
        <taxon>Rosales</taxon>
        <taxon>Moraceae</taxon>
        <taxon>Moreae</taxon>
        <taxon>Morus</taxon>
    </lineage>
</organism>
<dbReference type="EMBL" id="KE343423">
    <property type="protein sequence ID" value="EXB28860.1"/>
    <property type="molecule type" value="Genomic_DNA"/>
</dbReference>